<evidence type="ECO:0000256" key="1">
    <source>
        <dbReference type="ARBA" id="ARBA00005854"/>
    </source>
</evidence>
<keyword evidence="2 4" id="KW-0560">Oxidoreductase</keyword>
<comment type="caution">
    <text evidence="7">The sequence shown here is derived from an EMBL/GenBank/DDBJ whole genome shotgun (WGS) entry which is preliminary data.</text>
</comment>
<protein>
    <submittedName>
        <fullName evidence="7">Glycerate dehydrogenase</fullName>
    </submittedName>
</protein>
<dbReference type="SUPFAM" id="SSF52283">
    <property type="entry name" value="Formate/glycerate dehydrogenase catalytic domain-like"/>
    <property type="match status" value="1"/>
</dbReference>
<feature type="domain" description="D-isomer specific 2-hydroxyacid dehydrogenase catalytic" evidence="5">
    <location>
        <begin position="6"/>
        <end position="311"/>
    </location>
</feature>
<dbReference type="Pfam" id="PF00389">
    <property type="entry name" value="2-Hacid_dh"/>
    <property type="match status" value="1"/>
</dbReference>
<dbReference type="Gene3D" id="3.40.50.720">
    <property type="entry name" value="NAD(P)-binding Rossmann-like Domain"/>
    <property type="match status" value="2"/>
</dbReference>
<dbReference type="InterPro" id="IPR006140">
    <property type="entry name" value="D-isomer_DH_NAD-bd"/>
</dbReference>
<feature type="domain" description="D-isomer specific 2-hydroxyacid dehydrogenase NAD-binding" evidence="6">
    <location>
        <begin position="109"/>
        <end position="280"/>
    </location>
</feature>
<name>A0ABX0ZQ48_9ACTN</name>
<dbReference type="InterPro" id="IPR036291">
    <property type="entry name" value="NAD(P)-bd_dom_sf"/>
</dbReference>
<evidence type="ECO:0000256" key="2">
    <source>
        <dbReference type="ARBA" id="ARBA00023002"/>
    </source>
</evidence>
<evidence type="ECO:0000313" key="7">
    <source>
        <dbReference type="EMBL" id="NJP46039.1"/>
    </source>
</evidence>
<accession>A0ABX0ZQ48</accession>
<dbReference type="InterPro" id="IPR050418">
    <property type="entry name" value="D-iso_2-hydroxyacid_DH_PdxB"/>
</dbReference>
<gene>
    <name evidence="7" type="ORF">HCN08_21910</name>
</gene>
<dbReference type="PANTHER" id="PTHR43761:SF1">
    <property type="entry name" value="D-ISOMER SPECIFIC 2-HYDROXYACID DEHYDROGENASE CATALYTIC DOMAIN-CONTAINING PROTEIN-RELATED"/>
    <property type="match status" value="1"/>
</dbReference>
<proteinExistence type="inferred from homology"/>
<evidence type="ECO:0000256" key="4">
    <source>
        <dbReference type="RuleBase" id="RU003719"/>
    </source>
</evidence>
<evidence type="ECO:0000256" key="3">
    <source>
        <dbReference type="ARBA" id="ARBA00023027"/>
    </source>
</evidence>
<evidence type="ECO:0000313" key="8">
    <source>
        <dbReference type="Proteomes" id="UP000734511"/>
    </source>
</evidence>
<organism evidence="7 8">
    <name type="scientific">Actinacidiphila epipremni</name>
    <dbReference type="NCBI Taxonomy" id="2053013"/>
    <lineage>
        <taxon>Bacteria</taxon>
        <taxon>Bacillati</taxon>
        <taxon>Actinomycetota</taxon>
        <taxon>Actinomycetes</taxon>
        <taxon>Kitasatosporales</taxon>
        <taxon>Streptomycetaceae</taxon>
        <taxon>Actinacidiphila</taxon>
    </lineage>
</organism>
<dbReference type="SUPFAM" id="SSF51735">
    <property type="entry name" value="NAD(P)-binding Rossmann-fold domains"/>
    <property type="match status" value="1"/>
</dbReference>
<comment type="similarity">
    <text evidence="1 4">Belongs to the D-isomer specific 2-hydroxyacid dehydrogenase family.</text>
</comment>
<dbReference type="InterPro" id="IPR006139">
    <property type="entry name" value="D-isomer_2_OHA_DH_cat_dom"/>
</dbReference>
<reference evidence="7 8" key="1">
    <citation type="submission" date="2020-03" db="EMBL/GenBank/DDBJ databases">
        <title>WGS of actinomycetes isolated from Thailand.</title>
        <authorList>
            <person name="Thawai C."/>
        </authorList>
    </citation>
    <scope>NUCLEOTIDE SEQUENCE [LARGE SCALE GENOMIC DNA]</scope>
    <source>
        <strain evidence="7 8">PRB2-1</strain>
    </source>
</reference>
<dbReference type="EMBL" id="JAATEJ010000019">
    <property type="protein sequence ID" value="NJP46039.1"/>
    <property type="molecule type" value="Genomic_DNA"/>
</dbReference>
<evidence type="ECO:0000259" key="5">
    <source>
        <dbReference type="Pfam" id="PF00389"/>
    </source>
</evidence>
<dbReference type="PANTHER" id="PTHR43761">
    <property type="entry name" value="D-ISOMER SPECIFIC 2-HYDROXYACID DEHYDROGENASE FAMILY PROTEIN (AFU_ORTHOLOGUE AFUA_1G13630)"/>
    <property type="match status" value="1"/>
</dbReference>
<dbReference type="RefSeq" id="WP_167984903.1">
    <property type="nucleotide sequence ID" value="NZ_JAATEJ010000019.1"/>
</dbReference>
<keyword evidence="3" id="KW-0520">NAD</keyword>
<dbReference type="Proteomes" id="UP000734511">
    <property type="component" value="Unassembled WGS sequence"/>
</dbReference>
<dbReference type="InterPro" id="IPR029753">
    <property type="entry name" value="D-isomer_DH_CS"/>
</dbReference>
<dbReference type="Pfam" id="PF02826">
    <property type="entry name" value="2-Hacid_dh_C"/>
    <property type="match status" value="1"/>
</dbReference>
<sequence>MSRRIVVLDEVELDKGSIDRLSAAGEVTWYHDNPQGEDEIVARLAGAEIAVLGWTSVADSVLARLPDLRFIAVWATGYDYVDVAAAAKRGIPVSNIPSYAGSAVSELALGLMLSVNRDILRADDHVRKGGYSWKGFRARELRGSTLGVVGVGDIGGQLARAGRALGMNVLAHARRTDPERAAELGVTFVGLPELLAASDFVSLHVPLSDQTRGLIGAEELRTMKKTAVLINTTRAAVVDQAALVAALAGGEIAGAGLDEIAVPDPAVLALPNVVLTPHIGFNTDEAVVRKGDVCVSNVEAYLRGAPVNVVNAQWLGGRG</sequence>
<dbReference type="PROSITE" id="PS00670">
    <property type="entry name" value="D_2_HYDROXYACID_DH_2"/>
    <property type="match status" value="1"/>
</dbReference>
<keyword evidence="8" id="KW-1185">Reference proteome</keyword>
<evidence type="ECO:0000259" key="6">
    <source>
        <dbReference type="Pfam" id="PF02826"/>
    </source>
</evidence>